<dbReference type="Proteomes" id="UP000646827">
    <property type="component" value="Unassembled WGS sequence"/>
</dbReference>
<sequence length="153" mass="17237">MHIDQGLPDIWTFTKTFADHQKTLKHRNCCGAKSISMQNSSFFGGKKVPLHKIMMVIYFFLASGFNGTNKQIIESTKLAPNTVTSIIDDIYLLMEGDLKLEDMTIDNSSTTEEENAIEPEPSSPSSSSSSSESDDDDYQNTTSHQQQKRRRNH</sequence>
<name>A0A8H7VCP9_9FUNG</name>
<protein>
    <submittedName>
        <fullName evidence="2">Uncharacterized protein</fullName>
    </submittedName>
</protein>
<accession>A0A8H7VCP9</accession>
<comment type="caution">
    <text evidence="2">The sequence shown here is derived from an EMBL/GenBank/DDBJ whole genome shotgun (WGS) entry which is preliminary data.</text>
</comment>
<keyword evidence="3" id="KW-1185">Reference proteome</keyword>
<feature type="region of interest" description="Disordered" evidence="1">
    <location>
        <begin position="103"/>
        <end position="153"/>
    </location>
</feature>
<evidence type="ECO:0000313" key="3">
    <source>
        <dbReference type="Proteomes" id="UP000646827"/>
    </source>
</evidence>
<organism evidence="2 3">
    <name type="scientific">Circinella minor</name>
    <dbReference type="NCBI Taxonomy" id="1195481"/>
    <lineage>
        <taxon>Eukaryota</taxon>
        <taxon>Fungi</taxon>
        <taxon>Fungi incertae sedis</taxon>
        <taxon>Mucoromycota</taxon>
        <taxon>Mucoromycotina</taxon>
        <taxon>Mucoromycetes</taxon>
        <taxon>Mucorales</taxon>
        <taxon>Lichtheimiaceae</taxon>
        <taxon>Circinella</taxon>
    </lineage>
</organism>
<dbReference type="EMBL" id="JAEPRB010000503">
    <property type="protein sequence ID" value="KAG2215585.1"/>
    <property type="molecule type" value="Genomic_DNA"/>
</dbReference>
<evidence type="ECO:0000313" key="2">
    <source>
        <dbReference type="EMBL" id="KAG2215585.1"/>
    </source>
</evidence>
<proteinExistence type="predicted"/>
<dbReference type="AlphaFoldDB" id="A0A8H7VCP9"/>
<reference evidence="2 3" key="1">
    <citation type="submission" date="2020-12" db="EMBL/GenBank/DDBJ databases">
        <title>Metabolic potential, ecology and presence of endohyphal bacteria is reflected in genomic diversity of Mucoromycotina.</title>
        <authorList>
            <person name="Muszewska A."/>
            <person name="Okrasinska A."/>
            <person name="Steczkiewicz K."/>
            <person name="Drgas O."/>
            <person name="Orlowska M."/>
            <person name="Perlinska-Lenart U."/>
            <person name="Aleksandrzak-Piekarczyk T."/>
            <person name="Szatraj K."/>
            <person name="Zielenkiewicz U."/>
            <person name="Pilsyk S."/>
            <person name="Malc E."/>
            <person name="Mieczkowski P."/>
            <person name="Kruszewska J.S."/>
            <person name="Biernat P."/>
            <person name="Pawlowska J."/>
        </authorList>
    </citation>
    <scope>NUCLEOTIDE SEQUENCE [LARGE SCALE GENOMIC DNA]</scope>
    <source>
        <strain evidence="2 3">CBS 142.35</strain>
    </source>
</reference>
<gene>
    <name evidence="2" type="ORF">INT45_006817</name>
</gene>
<feature type="compositionally biased region" description="Low complexity" evidence="1">
    <location>
        <begin position="118"/>
        <end position="131"/>
    </location>
</feature>
<dbReference type="OrthoDB" id="5598606at2759"/>
<evidence type="ECO:0000256" key="1">
    <source>
        <dbReference type="SAM" id="MobiDB-lite"/>
    </source>
</evidence>